<dbReference type="GO" id="GO:0090575">
    <property type="term" value="C:RNA polymerase II transcription regulator complex"/>
    <property type="evidence" value="ECO:0007669"/>
    <property type="project" value="TreeGrafter"/>
</dbReference>
<dbReference type="GO" id="GO:0000981">
    <property type="term" value="F:DNA-binding transcription factor activity, RNA polymerase II-specific"/>
    <property type="evidence" value="ECO:0007669"/>
    <property type="project" value="TreeGrafter"/>
</dbReference>
<protein>
    <recommendedName>
        <fullName evidence="6">BHLH domain-containing protein</fullName>
    </recommendedName>
</protein>
<keyword evidence="5" id="KW-0175">Coiled coil</keyword>
<reference evidence="7 8" key="1">
    <citation type="submission" date="2019-01" db="EMBL/GenBank/DDBJ databases">
        <title>Sequencing of cultivated peanut Arachis hypogaea provides insights into genome evolution and oil improvement.</title>
        <authorList>
            <person name="Chen X."/>
        </authorList>
    </citation>
    <scope>NUCLEOTIDE SEQUENCE [LARGE SCALE GENOMIC DNA]</scope>
    <source>
        <strain evidence="8">cv. Fuhuasheng</strain>
        <tissue evidence="7">Leaves</tissue>
    </source>
</reference>
<dbReference type="AlphaFoldDB" id="A0A444WYE4"/>
<accession>A0A444WYE4</accession>
<dbReference type="PANTHER" id="PTHR13935:SF90">
    <property type="entry name" value="TRANSCRIPTION FACTOR BHLH162"/>
    <property type="match status" value="1"/>
</dbReference>
<dbReference type="Pfam" id="PF00010">
    <property type="entry name" value="HLH"/>
    <property type="match status" value="1"/>
</dbReference>
<evidence type="ECO:0000256" key="1">
    <source>
        <dbReference type="ARBA" id="ARBA00004123"/>
    </source>
</evidence>
<comment type="subcellular location">
    <subcellularLocation>
        <location evidence="1">Nucleus</location>
    </subcellularLocation>
</comment>
<dbReference type="SUPFAM" id="SSF47459">
    <property type="entry name" value="HLH, helix-loop-helix DNA-binding domain"/>
    <property type="match status" value="1"/>
</dbReference>
<evidence type="ECO:0000256" key="2">
    <source>
        <dbReference type="ARBA" id="ARBA00023015"/>
    </source>
</evidence>
<evidence type="ECO:0000313" key="7">
    <source>
        <dbReference type="EMBL" id="RYQ82478.1"/>
    </source>
</evidence>
<feature type="domain" description="BHLH" evidence="6">
    <location>
        <begin position="12"/>
        <end position="65"/>
    </location>
</feature>
<dbReference type="STRING" id="3818.A0A444WYE4"/>
<dbReference type="SMR" id="A0A444WYE4"/>
<dbReference type="Proteomes" id="UP000289738">
    <property type="component" value="Chromosome B10"/>
</dbReference>
<dbReference type="GO" id="GO:0046983">
    <property type="term" value="F:protein dimerization activity"/>
    <property type="evidence" value="ECO:0007669"/>
    <property type="project" value="InterPro"/>
</dbReference>
<feature type="coiled-coil region" evidence="5">
    <location>
        <begin position="55"/>
        <end position="82"/>
    </location>
</feature>
<keyword evidence="8" id="KW-1185">Reference proteome</keyword>
<dbReference type="InterPro" id="IPR015660">
    <property type="entry name" value="MASH1/Ascl1a-like"/>
</dbReference>
<comment type="caution">
    <text evidence="7">The sequence shown here is derived from an EMBL/GenBank/DDBJ whole genome shotgun (WGS) entry which is preliminary data.</text>
</comment>
<dbReference type="OrthoDB" id="752507at2759"/>
<organism evidence="7 8">
    <name type="scientific">Arachis hypogaea</name>
    <name type="common">Peanut</name>
    <dbReference type="NCBI Taxonomy" id="3818"/>
    <lineage>
        <taxon>Eukaryota</taxon>
        <taxon>Viridiplantae</taxon>
        <taxon>Streptophyta</taxon>
        <taxon>Embryophyta</taxon>
        <taxon>Tracheophyta</taxon>
        <taxon>Spermatophyta</taxon>
        <taxon>Magnoliopsida</taxon>
        <taxon>eudicotyledons</taxon>
        <taxon>Gunneridae</taxon>
        <taxon>Pentapetalae</taxon>
        <taxon>rosids</taxon>
        <taxon>fabids</taxon>
        <taxon>Fabales</taxon>
        <taxon>Fabaceae</taxon>
        <taxon>Papilionoideae</taxon>
        <taxon>50 kb inversion clade</taxon>
        <taxon>dalbergioids sensu lato</taxon>
        <taxon>Dalbergieae</taxon>
        <taxon>Pterocarpus clade</taxon>
        <taxon>Arachis</taxon>
    </lineage>
</organism>
<keyword evidence="4" id="KW-0539">Nucleus</keyword>
<evidence type="ECO:0000259" key="6">
    <source>
        <dbReference type="PROSITE" id="PS50888"/>
    </source>
</evidence>
<evidence type="ECO:0000313" key="8">
    <source>
        <dbReference type="Proteomes" id="UP000289738"/>
    </source>
</evidence>
<keyword evidence="3" id="KW-0804">Transcription</keyword>
<dbReference type="EMBL" id="SDMP01000020">
    <property type="protein sequence ID" value="RYQ82478.1"/>
    <property type="molecule type" value="Genomic_DNA"/>
</dbReference>
<gene>
    <name evidence="7" type="ORF">Ahy_B10g101067</name>
</gene>
<dbReference type="PROSITE" id="PS50888">
    <property type="entry name" value="BHLH"/>
    <property type="match status" value="1"/>
</dbReference>
<dbReference type="Gramene" id="arahy.Tifrunner.gnm2.ann2.Ah20g051700.1">
    <property type="protein sequence ID" value="arahy.Tifrunner.gnm2.ann2.Ah20g051700.1-CDS"/>
    <property type="gene ID" value="arahy.Tifrunner.gnm2.ann2.Ah20g051700"/>
</dbReference>
<proteinExistence type="predicted"/>
<sequence length="197" mass="22389">MENKHHPDSTCSTRTERKFIERERRNQMKALYSNLNSLLPPQTSRERISSLPDQLEEATNYIKKLQVKLEKMKEKKNTLLGTIHQIPNNRGILGNGGSGNNNNVIGIRSPQIEIQQMGFTLMVVLITALDSHYFMFIEAIRVLHEEGADVVSASYKVVQHAVFHTMHCQVGEYGNGAAARISERLKKFVNDSTYCPF</sequence>
<dbReference type="GO" id="GO:0000977">
    <property type="term" value="F:RNA polymerase II transcription regulatory region sequence-specific DNA binding"/>
    <property type="evidence" value="ECO:0007669"/>
    <property type="project" value="TreeGrafter"/>
</dbReference>
<evidence type="ECO:0000256" key="5">
    <source>
        <dbReference type="SAM" id="Coils"/>
    </source>
</evidence>
<dbReference type="InterPro" id="IPR036638">
    <property type="entry name" value="HLH_DNA-bd_sf"/>
</dbReference>
<dbReference type="Gene3D" id="4.10.280.10">
    <property type="entry name" value="Helix-loop-helix DNA-binding domain"/>
    <property type="match status" value="1"/>
</dbReference>
<evidence type="ECO:0000256" key="4">
    <source>
        <dbReference type="ARBA" id="ARBA00023242"/>
    </source>
</evidence>
<dbReference type="PANTHER" id="PTHR13935">
    <property type="entry name" value="ACHAETE-SCUTE TRANSCRIPTION FACTOR-RELATED"/>
    <property type="match status" value="1"/>
</dbReference>
<dbReference type="InterPro" id="IPR011598">
    <property type="entry name" value="bHLH_dom"/>
</dbReference>
<keyword evidence="2" id="KW-0805">Transcription regulation</keyword>
<name>A0A444WYE4_ARAHY</name>
<evidence type="ECO:0000256" key="3">
    <source>
        <dbReference type="ARBA" id="ARBA00023163"/>
    </source>
</evidence>